<evidence type="ECO:0000313" key="2">
    <source>
        <dbReference type="Proteomes" id="UP001595884"/>
    </source>
</evidence>
<sequence>MVQLHAAVANVPVTRPTTDVDLVLHVETGAVSGPEVSRTLSQLGYALQLPLQASSPAHRFVRDIDGFKETIDVMVADHGISKPPLTIGGRAPFQVSAGTQALKRTVSCQIMDSGSEIIAKLSLPRPLAALVLKGAAYREDTRDRGRHLEDAALLSTILGDPLVLVPELQGSDRSRIIGLNNQLSDLSHPAWAGIDEDRRRDGHYALDILSSNPQDFAFDEGLDTAF</sequence>
<protein>
    <recommendedName>
        <fullName evidence="3">Nucleotidyltransferase family protein</fullName>
    </recommendedName>
</protein>
<evidence type="ECO:0008006" key="3">
    <source>
        <dbReference type="Google" id="ProtNLM"/>
    </source>
</evidence>
<comment type="caution">
    <text evidence="1">The sequence shown here is derived from an EMBL/GenBank/DDBJ whole genome shotgun (WGS) entry which is preliminary data.</text>
</comment>
<name>A0ABV9MPV3_9MICC</name>
<dbReference type="EMBL" id="JBHSHE010000090">
    <property type="protein sequence ID" value="MFC4717991.1"/>
    <property type="molecule type" value="Genomic_DNA"/>
</dbReference>
<dbReference type="Proteomes" id="UP001595884">
    <property type="component" value="Unassembled WGS sequence"/>
</dbReference>
<keyword evidence="2" id="KW-1185">Reference proteome</keyword>
<organism evidence="1 2">
    <name type="scientific">Glutamicibacter bergerei</name>
    <dbReference type="NCBI Taxonomy" id="256702"/>
    <lineage>
        <taxon>Bacteria</taxon>
        <taxon>Bacillati</taxon>
        <taxon>Actinomycetota</taxon>
        <taxon>Actinomycetes</taxon>
        <taxon>Micrococcales</taxon>
        <taxon>Micrococcaceae</taxon>
        <taxon>Glutamicibacter</taxon>
    </lineage>
</organism>
<evidence type="ECO:0000313" key="1">
    <source>
        <dbReference type="EMBL" id="MFC4717991.1"/>
    </source>
</evidence>
<reference evidence="2" key="1">
    <citation type="journal article" date="2019" name="Int. J. Syst. Evol. Microbiol.">
        <title>The Global Catalogue of Microorganisms (GCM) 10K type strain sequencing project: providing services to taxonomists for standard genome sequencing and annotation.</title>
        <authorList>
            <consortium name="The Broad Institute Genomics Platform"/>
            <consortium name="The Broad Institute Genome Sequencing Center for Infectious Disease"/>
            <person name="Wu L."/>
            <person name="Ma J."/>
        </authorList>
    </citation>
    <scope>NUCLEOTIDE SEQUENCE [LARGE SCALE GENOMIC DNA]</scope>
    <source>
        <strain evidence="2">CGMCC 1.12849</strain>
    </source>
</reference>
<proteinExistence type="predicted"/>
<dbReference type="RefSeq" id="WP_346058957.1">
    <property type="nucleotide sequence ID" value="NZ_BAAAVQ010000020.1"/>
</dbReference>
<accession>A0ABV9MPV3</accession>
<gene>
    <name evidence="1" type="ORF">ACFO7V_17865</name>
</gene>